<dbReference type="SUPFAM" id="SSF46785">
    <property type="entry name" value="Winged helix' DNA-binding domain"/>
    <property type="match status" value="1"/>
</dbReference>
<dbReference type="Gene3D" id="1.20.120.530">
    <property type="entry name" value="GntR ligand-binding domain-like"/>
    <property type="match status" value="1"/>
</dbReference>
<dbReference type="PANTHER" id="PTHR43537:SF24">
    <property type="entry name" value="GLUCONATE OPERON TRANSCRIPTIONAL REPRESSOR"/>
    <property type="match status" value="1"/>
</dbReference>
<dbReference type="PANTHER" id="PTHR43537">
    <property type="entry name" value="TRANSCRIPTIONAL REGULATOR, GNTR FAMILY"/>
    <property type="match status" value="1"/>
</dbReference>
<dbReference type="EMBL" id="NMVO01000013">
    <property type="protein sequence ID" value="OYO13236.1"/>
    <property type="molecule type" value="Genomic_DNA"/>
</dbReference>
<proteinExistence type="predicted"/>
<evidence type="ECO:0000313" key="5">
    <source>
        <dbReference type="Proteomes" id="UP000215896"/>
    </source>
</evidence>
<dbReference type="InterPro" id="IPR036388">
    <property type="entry name" value="WH-like_DNA-bd_sf"/>
</dbReference>
<keyword evidence="1" id="KW-0805">Transcription regulation</keyword>
<dbReference type="CDD" id="cd07377">
    <property type="entry name" value="WHTH_GntR"/>
    <property type="match status" value="1"/>
</dbReference>
<dbReference type="Proteomes" id="UP000215896">
    <property type="component" value="Unassembled WGS sequence"/>
</dbReference>
<comment type="caution">
    <text evidence="4">The sequence shown here is derived from an EMBL/GenBank/DDBJ whole genome shotgun (WGS) entry which is preliminary data.</text>
</comment>
<dbReference type="InterPro" id="IPR000524">
    <property type="entry name" value="Tscrpt_reg_HTH_GntR"/>
</dbReference>
<accession>A0A4R6LRJ9</accession>
<dbReference type="PROSITE" id="PS50949">
    <property type="entry name" value="HTH_GNTR"/>
    <property type="match status" value="1"/>
</dbReference>
<gene>
    <name evidence="4" type="ORF">CGZ94_09525</name>
</gene>
<dbReference type="InterPro" id="IPR011711">
    <property type="entry name" value="GntR_C"/>
</dbReference>
<dbReference type="OrthoDB" id="3186208at2"/>
<keyword evidence="2" id="KW-0238">DNA-binding</keyword>
<dbReference type="GO" id="GO:0003677">
    <property type="term" value="F:DNA binding"/>
    <property type="evidence" value="ECO:0007669"/>
    <property type="project" value="UniProtKB-KW"/>
</dbReference>
<evidence type="ECO:0000313" key="4">
    <source>
        <dbReference type="EMBL" id="OYO13236.1"/>
    </source>
</evidence>
<dbReference type="Pfam" id="PF07729">
    <property type="entry name" value="FCD"/>
    <property type="match status" value="1"/>
</dbReference>
<dbReference type="GO" id="GO:0003700">
    <property type="term" value="F:DNA-binding transcription factor activity"/>
    <property type="evidence" value="ECO:0007669"/>
    <property type="project" value="InterPro"/>
</dbReference>
<organism evidence="4 5">
    <name type="scientific">Enemella evansiae</name>
    <dbReference type="NCBI Taxonomy" id="2016499"/>
    <lineage>
        <taxon>Bacteria</taxon>
        <taxon>Bacillati</taxon>
        <taxon>Actinomycetota</taxon>
        <taxon>Actinomycetes</taxon>
        <taxon>Propionibacteriales</taxon>
        <taxon>Propionibacteriaceae</taxon>
        <taxon>Enemella</taxon>
    </lineage>
</organism>
<accession>A0A255GFD3</accession>
<sequence length="222" mass="24171">MARASVSDNRLVGRPGRDVVSAGIRDAIQRGDMVPGQRLVELELTETFNATRSSVREALGELAIEGLVELVPGRGARVRVVSVEEAVQITECRVALERLCAARAAELATKAERADLRRIGKEMETAVSGLALDTYSALNRELHDTIQRISGQEVAARLLRGLNGQMVRHQFRLSMRPGRPSVSLPQHLKMIAAIDSGDPRAAEQAIEEHLASVIEALRSTPQ</sequence>
<dbReference type="Gene3D" id="1.10.10.10">
    <property type="entry name" value="Winged helix-like DNA-binding domain superfamily/Winged helix DNA-binding domain"/>
    <property type="match status" value="1"/>
</dbReference>
<evidence type="ECO:0000256" key="3">
    <source>
        <dbReference type="ARBA" id="ARBA00023163"/>
    </source>
</evidence>
<keyword evidence="3" id="KW-0804">Transcription</keyword>
<dbReference type="InterPro" id="IPR036390">
    <property type="entry name" value="WH_DNA-bd_sf"/>
</dbReference>
<dbReference type="SUPFAM" id="SSF48008">
    <property type="entry name" value="GntR ligand-binding domain-like"/>
    <property type="match status" value="1"/>
</dbReference>
<dbReference type="InterPro" id="IPR008920">
    <property type="entry name" value="TF_FadR/GntR_C"/>
</dbReference>
<evidence type="ECO:0000256" key="1">
    <source>
        <dbReference type="ARBA" id="ARBA00023015"/>
    </source>
</evidence>
<reference evidence="4 5" key="1">
    <citation type="submission" date="2017-07" db="EMBL/GenBank/DDBJ databases">
        <title>Draft whole genome sequences of clinical Proprionibacteriaceae strains.</title>
        <authorList>
            <person name="Bernier A.-M."/>
            <person name="Bernard K."/>
            <person name="Domingo M.-C."/>
        </authorList>
    </citation>
    <scope>NUCLEOTIDE SEQUENCE [LARGE SCALE GENOMIC DNA]</scope>
    <source>
        <strain evidence="4 5">NML 030167</strain>
    </source>
</reference>
<name>A0A255GFD3_9ACTN</name>
<keyword evidence="5" id="KW-1185">Reference proteome</keyword>
<evidence type="ECO:0000256" key="2">
    <source>
        <dbReference type="ARBA" id="ARBA00023125"/>
    </source>
</evidence>
<dbReference type="SMART" id="SM00895">
    <property type="entry name" value="FCD"/>
    <property type="match status" value="1"/>
</dbReference>
<dbReference type="AlphaFoldDB" id="A0A255GFD3"/>
<dbReference type="SMART" id="SM00345">
    <property type="entry name" value="HTH_GNTR"/>
    <property type="match status" value="1"/>
</dbReference>
<protein>
    <submittedName>
        <fullName evidence="4">GntR family transcriptional regulator</fullName>
    </submittedName>
</protein>
<dbReference type="Pfam" id="PF00392">
    <property type="entry name" value="GntR"/>
    <property type="match status" value="1"/>
</dbReference>